<dbReference type="InterPro" id="IPR006592">
    <property type="entry name" value="RNA_pol_N"/>
</dbReference>
<reference evidence="18" key="2">
    <citation type="submission" date="2016-10" db="EMBL/GenBank/DDBJ databases">
        <authorList>
            <person name="Varghese N."/>
            <person name="Submissions S."/>
        </authorList>
    </citation>
    <scope>NUCLEOTIDE SEQUENCE [LARGE SCALE GENOMIC DNA]</scope>
    <source>
        <strain evidence="18">CPCC 202695</strain>
    </source>
</reference>
<feature type="binding site" evidence="12">
    <location>
        <position position="60"/>
    </location>
    <ligand>
        <name>Zn(2+)</name>
        <dbReference type="ChEBI" id="CHEBI:29105"/>
        <label>1</label>
    </ligand>
</feature>
<evidence type="ECO:0000259" key="15">
    <source>
        <dbReference type="SMART" id="SM00663"/>
    </source>
</evidence>
<evidence type="ECO:0000256" key="9">
    <source>
        <dbReference type="ARBA" id="ARBA00023163"/>
    </source>
</evidence>
<evidence type="ECO:0000256" key="8">
    <source>
        <dbReference type="ARBA" id="ARBA00022842"/>
    </source>
</evidence>
<dbReference type="Pfam" id="PF04997">
    <property type="entry name" value="RNA_pol_Rpb1_1"/>
    <property type="match status" value="1"/>
</dbReference>
<dbReference type="Proteomes" id="UP000199482">
    <property type="component" value="Chromosome I"/>
</dbReference>
<evidence type="ECO:0000256" key="11">
    <source>
        <dbReference type="ARBA" id="ARBA00048552"/>
    </source>
</evidence>
<comment type="similarity">
    <text evidence="2 12 13">Belongs to the RNA polymerase beta' chain family.</text>
</comment>
<dbReference type="CDD" id="cd02655">
    <property type="entry name" value="RNAP_beta'_C"/>
    <property type="match status" value="1"/>
</dbReference>
<evidence type="ECO:0000256" key="6">
    <source>
        <dbReference type="ARBA" id="ARBA00022723"/>
    </source>
</evidence>
<protein>
    <recommendedName>
        <fullName evidence="12">DNA-directed RNA polymerase subunit beta'</fullName>
        <shortName evidence="12">RNAP subunit beta'</shortName>
        <ecNumber evidence="12">2.7.7.6</ecNumber>
    </recommendedName>
    <alternativeName>
        <fullName evidence="12">RNA polymerase subunit beta'</fullName>
    </alternativeName>
    <alternativeName>
        <fullName evidence="12">Transcriptase subunit beta'</fullName>
    </alternativeName>
</protein>
<feature type="coiled-coil region" evidence="14">
    <location>
        <begin position="167"/>
        <end position="194"/>
    </location>
</feature>
<dbReference type="SUPFAM" id="SSF64484">
    <property type="entry name" value="beta and beta-prime subunits of DNA dependent RNA-polymerase"/>
    <property type="match status" value="1"/>
</dbReference>
<dbReference type="GO" id="GO:0000428">
    <property type="term" value="C:DNA-directed RNA polymerase complex"/>
    <property type="evidence" value="ECO:0007669"/>
    <property type="project" value="UniProtKB-KW"/>
</dbReference>
<keyword evidence="8 12" id="KW-0460">Magnesium</keyword>
<dbReference type="InterPro" id="IPR045867">
    <property type="entry name" value="DNA-dir_RpoC_beta_prime"/>
</dbReference>
<dbReference type="PANTHER" id="PTHR19376:SF54">
    <property type="entry name" value="DNA-DIRECTED RNA POLYMERASE SUBUNIT BETA"/>
    <property type="match status" value="1"/>
</dbReference>
<dbReference type="Gene3D" id="2.40.50.100">
    <property type="match status" value="1"/>
</dbReference>
<dbReference type="SMART" id="SM00663">
    <property type="entry name" value="RPOLA_N"/>
    <property type="match status" value="1"/>
</dbReference>
<evidence type="ECO:0000256" key="1">
    <source>
        <dbReference type="ARBA" id="ARBA00004026"/>
    </source>
</evidence>
<dbReference type="Gene3D" id="1.10.274.100">
    <property type="entry name" value="RNA polymerase Rpb1, domain 3"/>
    <property type="match status" value="1"/>
</dbReference>
<keyword evidence="7 12" id="KW-0862">Zinc</keyword>
<dbReference type="InterPro" id="IPR044893">
    <property type="entry name" value="RNA_pol_Rpb1_clamp_domain"/>
</dbReference>
<dbReference type="EMBL" id="SODL02000005">
    <property type="protein sequence ID" value="MCP2368546.1"/>
    <property type="molecule type" value="Genomic_DNA"/>
</dbReference>
<gene>
    <name evidence="12" type="primary">rpoC</name>
    <name evidence="16" type="ORF">BCL57_002722</name>
    <name evidence="17" type="ORF">SAMN04489721_0175</name>
</gene>
<dbReference type="InterPro" id="IPR000722">
    <property type="entry name" value="RNA_pol_asu"/>
</dbReference>
<dbReference type="Gene3D" id="2.40.40.20">
    <property type="match status" value="1"/>
</dbReference>
<dbReference type="Pfam" id="PF04998">
    <property type="entry name" value="RNA_pol_Rpb1_5"/>
    <property type="match status" value="1"/>
</dbReference>
<dbReference type="InterPro" id="IPR007081">
    <property type="entry name" value="RNA_pol_Rpb1_5"/>
</dbReference>
<dbReference type="GO" id="GO:0000287">
    <property type="term" value="F:magnesium ion binding"/>
    <property type="evidence" value="ECO:0007669"/>
    <property type="project" value="UniProtKB-UniRule"/>
</dbReference>
<dbReference type="RefSeq" id="WP_092668482.1">
    <property type="nucleotide sequence ID" value="NZ_BMDN01000005.1"/>
</dbReference>
<dbReference type="InterPro" id="IPR038120">
    <property type="entry name" value="Rpb1_funnel_sf"/>
</dbReference>
<dbReference type="NCBIfam" id="TIGR02386">
    <property type="entry name" value="rpoC_TIGR"/>
    <property type="match status" value="1"/>
</dbReference>
<dbReference type="InterPro" id="IPR012754">
    <property type="entry name" value="DNA-dir_RpoC_beta_prime_bact"/>
</dbReference>
<dbReference type="EC" id="2.7.7.6" evidence="12"/>
<comment type="catalytic activity">
    <reaction evidence="11 12 13">
        <text>RNA(n) + a ribonucleoside 5'-triphosphate = RNA(n+1) + diphosphate</text>
        <dbReference type="Rhea" id="RHEA:21248"/>
        <dbReference type="Rhea" id="RHEA-COMP:14527"/>
        <dbReference type="Rhea" id="RHEA-COMP:17342"/>
        <dbReference type="ChEBI" id="CHEBI:33019"/>
        <dbReference type="ChEBI" id="CHEBI:61557"/>
        <dbReference type="ChEBI" id="CHEBI:140395"/>
        <dbReference type="EC" id="2.7.7.6"/>
    </reaction>
</comment>
<dbReference type="HAMAP" id="MF_01322">
    <property type="entry name" value="RNApol_bact_RpoC"/>
    <property type="match status" value="1"/>
</dbReference>
<comment type="function">
    <text evidence="1 12 13">DNA-dependent RNA polymerase catalyzes the transcription of DNA into RNA using the four ribonucleoside triphosphates as substrates.</text>
</comment>
<feature type="binding site" evidence="12">
    <location>
        <position position="881"/>
    </location>
    <ligand>
        <name>Zn(2+)</name>
        <dbReference type="ChEBI" id="CHEBI:29105"/>
        <label>2</label>
    </ligand>
</feature>
<dbReference type="InterPro" id="IPR007080">
    <property type="entry name" value="RNA_pol_Rpb1_1"/>
</dbReference>
<keyword evidence="19" id="KW-1185">Reference proteome</keyword>
<organism evidence="17 18">
    <name type="scientific">Agromyces flavus</name>
    <dbReference type="NCBI Taxonomy" id="589382"/>
    <lineage>
        <taxon>Bacteria</taxon>
        <taxon>Bacillati</taxon>
        <taxon>Actinomycetota</taxon>
        <taxon>Actinomycetes</taxon>
        <taxon>Micrococcales</taxon>
        <taxon>Microbacteriaceae</taxon>
        <taxon>Agromyces</taxon>
    </lineage>
</organism>
<dbReference type="Pfam" id="PF04983">
    <property type="entry name" value="RNA_pol_Rpb1_3"/>
    <property type="match status" value="1"/>
</dbReference>
<accession>A0A1H1LKI6</accession>
<evidence type="ECO:0000256" key="13">
    <source>
        <dbReference type="RuleBase" id="RU004279"/>
    </source>
</evidence>
<evidence type="ECO:0000313" key="17">
    <source>
        <dbReference type="EMBL" id="SDR75056.1"/>
    </source>
</evidence>
<dbReference type="Pfam" id="PF05000">
    <property type="entry name" value="RNA_pol_Rpb1_4"/>
    <property type="match status" value="1"/>
</dbReference>
<dbReference type="EMBL" id="LT629755">
    <property type="protein sequence ID" value="SDR75056.1"/>
    <property type="molecule type" value="Genomic_DNA"/>
</dbReference>
<reference evidence="17" key="1">
    <citation type="submission" date="2016-10" db="EMBL/GenBank/DDBJ databases">
        <authorList>
            <person name="de Groot N.N."/>
        </authorList>
    </citation>
    <scope>NUCLEOTIDE SEQUENCE [LARGE SCALE GENOMIC DNA]</scope>
    <source>
        <strain evidence="17">CPCC 202695</strain>
    </source>
</reference>
<feature type="binding site" evidence="12">
    <location>
        <position position="535"/>
    </location>
    <ligand>
        <name>Mg(2+)</name>
        <dbReference type="ChEBI" id="CHEBI:18420"/>
    </ligand>
</feature>
<dbReference type="GO" id="GO:0003677">
    <property type="term" value="F:DNA binding"/>
    <property type="evidence" value="ECO:0007669"/>
    <property type="project" value="UniProtKB-UniRule"/>
</dbReference>
<keyword evidence="9 12" id="KW-0804">Transcription</keyword>
<comment type="subunit">
    <text evidence="10 12">The RNAP catalytic core consists of 2 alpha, 1 beta, 1 beta' and 1 omega subunit. When a sigma factor is associated with the core the holoenzyme is formed, which can initiate transcription.</text>
</comment>
<dbReference type="PANTHER" id="PTHR19376">
    <property type="entry name" value="DNA-DIRECTED RNA POLYMERASE"/>
    <property type="match status" value="1"/>
</dbReference>
<feature type="binding site" evidence="12">
    <location>
        <position position="537"/>
    </location>
    <ligand>
        <name>Mg(2+)</name>
        <dbReference type="ChEBI" id="CHEBI:18420"/>
    </ligand>
</feature>
<dbReference type="Gene3D" id="1.10.40.90">
    <property type="match status" value="1"/>
</dbReference>
<keyword evidence="5 12" id="KW-0548">Nucleotidyltransferase</keyword>
<evidence type="ECO:0000313" key="16">
    <source>
        <dbReference type="EMBL" id="MCP2368546.1"/>
    </source>
</evidence>
<dbReference type="InterPro" id="IPR007083">
    <property type="entry name" value="RNA_pol_Rpb1_4"/>
</dbReference>
<evidence type="ECO:0000256" key="2">
    <source>
        <dbReference type="ARBA" id="ARBA00006460"/>
    </source>
</evidence>
<dbReference type="InterPro" id="IPR007066">
    <property type="entry name" value="RNA_pol_Rpb1_3"/>
</dbReference>
<sequence length="1298" mass="143378">MLDATTFDELRIGLATADDIRKWSYGEVKKPETINYRTLKPEKDGLFGEQIFGPSRDWECACGKYKRVRFKGIVCERCGVEVTKSSVRRERMGHIELAAPVTHIWYFKGVPSRLGYLLDMAPKDLEKVIYFAAYMVIDVDEEGRHQDLPGLENELRLEIKTIGDQRDARIAELMKRKEEELAALEAEGAKADQRKRAEAAADKEMAGVRKSGDEQIAHLERVWEDFRTLKVGDLKPEDSVFQELQDRFGMYFEAYMGAEAIKKRLLSFDLAAEADDLHLQIAEGKGQKKIRAIKRLKVVNSFLQTGNSPAAMVLDVVPVIPPELRPMVQLDGGRFATSDLNDLYRRVINRNNRLRRLLDLGAPEIIVNNEKRMLQEAVDALFDNGRRGRPVTGTGNRALKSLSDMLKGKQGRFRQNLLGKRVDYSGRSVIVVGPQLKLHQCGLPKQMALELFKPFVIKRLIDLSHAQNIKAAKRMVERSRPQVWDVLEEIIRERPVLLNRAPTLHRLGIQAFEPQLVEGKAIQLHPLVCAAFNADFDGDQMAVHLPLSVEAQAEARILMLASNNILKPSDGRPVTLPSQDMIIGLHHLTTEKPGAAGEGRAFSSIAEAILAFDQNRPGELALDLGAKVKIRLDGLHFREGDEPEGFVQGQTFLLETTLGRALFNEALPEDYPYFNQQAGKGQISSIVNDLAERYPKTEVAATLDRIKDAGFRWATRSGVTVALSDIITPPSKGEIVSKYEKQAAKVQSQFEKGLTTDLERRQELIQIWTKATDEVAKAMQENFPTDNTINRMVTSGARGNWLQVRNIAGMRGLVNNPKGEIIPRPIISSYREGLSVAEYFIATHGARKGLADTALRTADSGYLTRRLVDVSQDVIIREDDCGTTKGLELPIAAVDSTGELVRDPNVENSVFARSLAADAVNAKGEVVAEAGDDVGDVLIDKLVAAGVESIKVRSVLTCESAVGVCAKCYGRSLATGKLVDIGEAVGIIAAQSIGEPGTQLTMRTFHTGGSASADDITQGLPRVQELFEARTPKGASPIVEAAGRITIDETEKQRKVILTPDNGDEPIAYNVLKRSTLLVEDGQHVELGQQIIVGTVDPKEVLRVKGVREVQKHLVNGVQDVYRSQGVPIHDKHIEVIVRQMLRKVTVVDHGDTELLPGELVDRSRYNEINRAALTEGKRTASARQEVMGITKASLATESWLSAASFQETTRVLTQAAMEGKSDPLVGLKENVIIGKLIPAGTGLAKYRNVTVEATEEAKAERYPNRIFADDASFSEGDLSFVDFDSFSSDDFTPGNYS</sequence>
<evidence type="ECO:0000256" key="7">
    <source>
        <dbReference type="ARBA" id="ARBA00022833"/>
    </source>
</evidence>
<evidence type="ECO:0000256" key="4">
    <source>
        <dbReference type="ARBA" id="ARBA00022679"/>
    </source>
</evidence>
<feature type="binding site" evidence="12">
    <location>
        <position position="78"/>
    </location>
    <ligand>
        <name>Zn(2+)</name>
        <dbReference type="ChEBI" id="CHEBI:29105"/>
        <label>1</label>
    </ligand>
</feature>
<evidence type="ECO:0000313" key="18">
    <source>
        <dbReference type="Proteomes" id="UP000199482"/>
    </source>
</evidence>
<feature type="binding site" evidence="12">
    <location>
        <position position="965"/>
    </location>
    <ligand>
        <name>Zn(2+)</name>
        <dbReference type="ChEBI" id="CHEBI:29105"/>
        <label>2</label>
    </ligand>
</feature>
<evidence type="ECO:0000256" key="3">
    <source>
        <dbReference type="ARBA" id="ARBA00022478"/>
    </source>
</evidence>
<reference evidence="16" key="3">
    <citation type="submission" date="2022-06" db="EMBL/GenBank/DDBJ databases">
        <title>Genomic Encyclopedia of Type Strains, Phase III (KMG-III): the genomes of soil and plant-associated and newly described type strains.</title>
        <authorList>
            <person name="Whitman W."/>
        </authorList>
    </citation>
    <scope>NUCLEOTIDE SEQUENCE</scope>
    <source>
        <strain evidence="16">CPCC 202695</strain>
    </source>
</reference>
<feature type="domain" description="RNA polymerase N-terminal" evidence="15">
    <location>
        <begin position="310"/>
        <end position="589"/>
    </location>
</feature>
<dbReference type="Gene3D" id="1.10.150.390">
    <property type="match status" value="1"/>
</dbReference>
<dbReference type="FunFam" id="4.10.860.120:FF:000001">
    <property type="entry name" value="DNA-directed RNA polymerase subunit beta"/>
    <property type="match status" value="1"/>
</dbReference>
<dbReference type="Gene3D" id="1.10.1790.20">
    <property type="match status" value="1"/>
</dbReference>
<dbReference type="FunFam" id="1.10.150.390:FF:000002">
    <property type="entry name" value="DNA-directed RNA polymerase subunit beta"/>
    <property type="match status" value="1"/>
</dbReference>
<dbReference type="FunFam" id="1.10.40.90:FF:000001">
    <property type="entry name" value="DNA-directed RNA polymerase subunit beta"/>
    <property type="match status" value="1"/>
</dbReference>
<dbReference type="GO" id="GO:0008270">
    <property type="term" value="F:zinc ion binding"/>
    <property type="evidence" value="ECO:0007669"/>
    <property type="project" value="UniProtKB-UniRule"/>
</dbReference>
<proteinExistence type="inferred from homology"/>
<dbReference type="STRING" id="589382.SAMN04489721_0175"/>
<dbReference type="GO" id="GO:0003899">
    <property type="term" value="F:DNA-directed RNA polymerase activity"/>
    <property type="evidence" value="ECO:0007669"/>
    <property type="project" value="UniProtKB-UniRule"/>
</dbReference>
<dbReference type="CDD" id="cd01609">
    <property type="entry name" value="RNAP_beta'_N"/>
    <property type="match status" value="1"/>
</dbReference>
<feature type="binding site" evidence="12">
    <location>
        <position position="968"/>
    </location>
    <ligand>
        <name>Zn(2+)</name>
        <dbReference type="ChEBI" id="CHEBI:29105"/>
        <label>2</label>
    </ligand>
</feature>
<feature type="binding site" evidence="12">
    <location>
        <position position="75"/>
    </location>
    <ligand>
        <name>Zn(2+)</name>
        <dbReference type="ChEBI" id="CHEBI:29105"/>
        <label>1</label>
    </ligand>
</feature>
<evidence type="ECO:0000256" key="5">
    <source>
        <dbReference type="ARBA" id="ARBA00022695"/>
    </source>
</evidence>
<dbReference type="Proteomes" id="UP000893823">
    <property type="component" value="Unassembled WGS sequence"/>
</dbReference>
<feature type="binding site" evidence="12">
    <location>
        <position position="539"/>
    </location>
    <ligand>
        <name>Mg(2+)</name>
        <dbReference type="ChEBI" id="CHEBI:18420"/>
    </ligand>
</feature>
<feature type="binding site" evidence="12">
    <location>
        <position position="958"/>
    </location>
    <ligand>
        <name>Zn(2+)</name>
        <dbReference type="ChEBI" id="CHEBI:29105"/>
        <label>2</label>
    </ligand>
</feature>
<feature type="binding site" evidence="12">
    <location>
        <position position="62"/>
    </location>
    <ligand>
        <name>Zn(2+)</name>
        <dbReference type="ChEBI" id="CHEBI:29105"/>
        <label>1</label>
    </ligand>
</feature>
<dbReference type="InterPro" id="IPR042102">
    <property type="entry name" value="RNA_pol_Rpb1_3_sf"/>
</dbReference>
<evidence type="ECO:0000256" key="12">
    <source>
        <dbReference type="HAMAP-Rule" id="MF_01322"/>
    </source>
</evidence>
<comment type="cofactor">
    <cofactor evidence="12">
        <name>Mg(2+)</name>
        <dbReference type="ChEBI" id="CHEBI:18420"/>
    </cofactor>
    <text evidence="12">Binds 1 Mg(2+) ion per subunit.</text>
</comment>
<evidence type="ECO:0000256" key="14">
    <source>
        <dbReference type="SAM" id="Coils"/>
    </source>
</evidence>
<dbReference type="GO" id="GO:0006351">
    <property type="term" value="P:DNA-templated transcription"/>
    <property type="evidence" value="ECO:0007669"/>
    <property type="project" value="UniProtKB-UniRule"/>
</dbReference>
<dbReference type="Gene3D" id="1.10.132.30">
    <property type="match status" value="1"/>
</dbReference>
<keyword evidence="3 12" id="KW-0240">DNA-directed RNA polymerase</keyword>
<comment type="cofactor">
    <cofactor evidence="12">
        <name>Zn(2+)</name>
        <dbReference type="ChEBI" id="CHEBI:29105"/>
    </cofactor>
    <text evidence="12">Binds 2 Zn(2+) ions per subunit.</text>
</comment>
<dbReference type="Gene3D" id="4.10.860.120">
    <property type="entry name" value="RNA polymerase II, clamp domain"/>
    <property type="match status" value="1"/>
</dbReference>
<evidence type="ECO:0000256" key="10">
    <source>
        <dbReference type="ARBA" id="ARBA00025935"/>
    </source>
</evidence>
<dbReference type="NCBIfam" id="NF011498">
    <property type="entry name" value="PRK14906.1"/>
    <property type="match status" value="1"/>
</dbReference>
<keyword evidence="14" id="KW-0175">Coiled coil</keyword>
<evidence type="ECO:0000313" key="19">
    <source>
        <dbReference type="Proteomes" id="UP000893823"/>
    </source>
</evidence>
<name>A0A1H1LKI6_9MICO</name>
<dbReference type="Pfam" id="PF00623">
    <property type="entry name" value="RNA_pol_Rpb1_2"/>
    <property type="match status" value="2"/>
</dbReference>
<keyword evidence="6 12" id="KW-0479">Metal-binding</keyword>
<keyword evidence="4 12" id="KW-0808">Transferase</keyword>